<sequence length="295" mass="33612">MFPIFNFRRRATLLSMAACALAAAHAPAWSGAMVYRYWDWGKTPRRDDYQVAVLELALRKTEPAYGPYWVVRVLDNLSTFRARREVNSGKRMNVLAGPWRDQRGIGPLDRNFLIDIPMLHGLLGCRRLIVRREDLPRFSQITSSAQLKQLKAGMARGWVDVDVLRHNGYKVEDSGNLNNLFDMLANQRFHYLPMSVIEVESALAQHPGLAVVPELMLYYPLPTVFYVSDHEPRLAERLEAGLAMAKRDGTLDELLARHFQKELQEVKSGPGRYFVLDNPLLPQSYAAATPAFQSR</sequence>
<reference evidence="3" key="1">
    <citation type="submission" date="2016-10" db="EMBL/GenBank/DDBJ databases">
        <authorList>
            <person name="Varghese N."/>
            <person name="Submissions S."/>
        </authorList>
    </citation>
    <scope>NUCLEOTIDE SEQUENCE [LARGE SCALE GENOMIC DNA]</scope>
    <source>
        <strain evidence="3">CGMCC 1.11014</strain>
    </source>
</reference>
<proteinExistence type="predicted"/>
<dbReference type="STRING" id="1035707.SAMN05216552_105322"/>
<feature type="signal peptide" evidence="1">
    <location>
        <begin position="1"/>
        <end position="28"/>
    </location>
</feature>
<dbReference type="Proteomes" id="UP000199391">
    <property type="component" value="Unassembled WGS sequence"/>
</dbReference>
<organism evidence="2 3">
    <name type="scientific">Pseudoduganella namucuonensis</name>
    <dbReference type="NCBI Taxonomy" id="1035707"/>
    <lineage>
        <taxon>Bacteria</taxon>
        <taxon>Pseudomonadati</taxon>
        <taxon>Pseudomonadota</taxon>
        <taxon>Betaproteobacteria</taxon>
        <taxon>Burkholderiales</taxon>
        <taxon>Oxalobacteraceae</taxon>
        <taxon>Telluria group</taxon>
        <taxon>Pseudoduganella</taxon>
    </lineage>
</organism>
<accession>A0A1I7M3M9</accession>
<evidence type="ECO:0000313" key="2">
    <source>
        <dbReference type="EMBL" id="SFV16561.1"/>
    </source>
</evidence>
<evidence type="ECO:0000313" key="3">
    <source>
        <dbReference type="Proteomes" id="UP000199391"/>
    </source>
</evidence>
<dbReference type="EMBL" id="FPBO01000053">
    <property type="protein sequence ID" value="SFV16561.1"/>
    <property type="molecule type" value="Genomic_DNA"/>
</dbReference>
<keyword evidence="1" id="KW-0732">Signal</keyword>
<keyword evidence="3" id="KW-1185">Reference proteome</keyword>
<dbReference type="Gene3D" id="3.40.190.10">
    <property type="entry name" value="Periplasmic binding protein-like II"/>
    <property type="match status" value="2"/>
</dbReference>
<dbReference type="SUPFAM" id="SSF53850">
    <property type="entry name" value="Periplasmic binding protein-like II"/>
    <property type="match status" value="1"/>
</dbReference>
<feature type="chain" id="PRO_5011740189" evidence="1">
    <location>
        <begin position="29"/>
        <end position="295"/>
    </location>
</feature>
<evidence type="ECO:0000256" key="1">
    <source>
        <dbReference type="SAM" id="SignalP"/>
    </source>
</evidence>
<protein>
    <submittedName>
        <fullName evidence="2">Extracellular solute-binding protein, family 3</fullName>
    </submittedName>
</protein>
<dbReference type="RefSeq" id="WP_177307719.1">
    <property type="nucleotide sequence ID" value="NZ_FPBO01000053.1"/>
</dbReference>
<gene>
    <name evidence="2" type="ORF">SAMN05216552_105322</name>
</gene>
<name>A0A1I7M3M9_9BURK</name>
<dbReference type="AlphaFoldDB" id="A0A1I7M3M9"/>